<keyword evidence="4 6" id="KW-1133">Transmembrane helix</keyword>
<protein>
    <submittedName>
        <fullName evidence="8">ComEC/Rec2 family competence protein</fullName>
    </submittedName>
</protein>
<dbReference type="PANTHER" id="PTHR30619:SF7">
    <property type="entry name" value="BETA-LACTAMASE DOMAIN PROTEIN"/>
    <property type="match status" value="1"/>
</dbReference>
<comment type="subcellular location">
    <subcellularLocation>
        <location evidence="1">Cell membrane</location>
        <topology evidence="1">Multi-pass membrane protein</topology>
    </subcellularLocation>
</comment>
<evidence type="ECO:0000256" key="6">
    <source>
        <dbReference type="SAM" id="Phobius"/>
    </source>
</evidence>
<dbReference type="InterPro" id="IPR052159">
    <property type="entry name" value="Competence_DNA_uptake"/>
</dbReference>
<dbReference type="NCBIfam" id="TIGR00360">
    <property type="entry name" value="ComEC_N-term"/>
    <property type="match status" value="1"/>
</dbReference>
<evidence type="ECO:0000259" key="7">
    <source>
        <dbReference type="Pfam" id="PF03772"/>
    </source>
</evidence>
<evidence type="ECO:0000313" key="9">
    <source>
        <dbReference type="Proteomes" id="UP000700059"/>
    </source>
</evidence>
<feature type="transmembrane region" description="Helical" evidence="6">
    <location>
        <begin position="283"/>
        <end position="300"/>
    </location>
</feature>
<feature type="transmembrane region" description="Helical" evidence="6">
    <location>
        <begin position="16"/>
        <end position="35"/>
    </location>
</feature>
<dbReference type="EMBL" id="JAIGYQ010000012">
    <property type="protein sequence ID" value="MBX7491395.1"/>
    <property type="molecule type" value="Genomic_DNA"/>
</dbReference>
<feature type="transmembrane region" description="Helical" evidence="6">
    <location>
        <begin position="383"/>
        <end position="401"/>
    </location>
</feature>
<dbReference type="Proteomes" id="UP000700059">
    <property type="component" value="Unassembled WGS sequence"/>
</dbReference>
<dbReference type="InterPro" id="IPR004477">
    <property type="entry name" value="ComEC_N"/>
</dbReference>
<proteinExistence type="predicted"/>
<name>A0ABS7JPQ6_9HELI</name>
<feature type="transmembrane region" description="Helical" evidence="6">
    <location>
        <begin position="211"/>
        <end position="230"/>
    </location>
</feature>
<keyword evidence="5 6" id="KW-0472">Membrane</keyword>
<organism evidence="8 9">
    <name type="scientific">Helicobacter turcicus</name>
    <dbReference type="NCBI Taxonomy" id="2867412"/>
    <lineage>
        <taxon>Bacteria</taxon>
        <taxon>Pseudomonadati</taxon>
        <taxon>Campylobacterota</taxon>
        <taxon>Epsilonproteobacteria</taxon>
        <taxon>Campylobacterales</taxon>
        <taxon>Helicobacteraceae</taxon>
        <taxon>Helicobacter</taxon>
    </lineage>
</organism>
<evidence type="ECO:0000256" key="5">
    <source>
        <dbReference type="ARBA" id="ARBA00023136"/>
    </source>
</evidence>
<reference evidence="8 9" key="1">
    <citation type="submission" date="2021-08" db="EMBL/GenBank/DDBJ databases">
        <title>Helicobacter spp. isolated from feces of Anatolian Ground Squirrel (Spermophilus xanthoprymnus) in Turkey.</title>
        <authorList>
            <person name="Aydin F."/>
            <person name="Abay S."/>
            <person name="Kayman T."/>
            <person name="Karakaya E."/>
            <person name="Saticioglu I.B."/>
        </authorList>
    </citation>
    <scope>NUCLEOTIDE SEQUENCE [LARGE SCALE GENOMIC DNA]</scope>
    <source>
        <strain evidence="8 9">Faydin-H70</strain>
    </source>
</reference>
<evidence type="ECO:0000256" key="1">
    <source>
        <dbReference type="ARBA" id="ARBA00004651"/>
    </source>
</evidence>
<evidence type="ECO:0000256" key="2">
    <source>
        <dbReference type="ARBA" id="ARBA00022475"/>
    </source>
</evidence>
<sequence>MVQFAVPLFSSFKERFVLVLFLIFVCCATLNFKYYQFRALKLEKTPQIMAEVLLQYTKTKSDKTYFVLKLKSDFGIFYTTTYEDLRDIRHRKILLRLVLENIGFWEFLKGFYAPSFSIILLQDSTFKSKLKTTLRQNILSQHNTQIMGEYYLALFLADSLPKEWRNLAQSYGIAHIFAISGFHTGILSVVGFFILGLLYKPLQARFFPFRNFFYDVGSVVIALLLAYYFLLTQSPSYLRAIAMGVVGFFMLWRGINIWRIEMLFWCVVILLALFPQLLFSVGFYFSCLGVLYIFLFFKYFRIPQGVLKKLFYGIALNASTFFQMGIVVYYFFPPFSPLSLLSLVLTPLFSLYYPFVVLAHFLGFGGILDMPLLWWLGLKTHTIALNPVTYVFLVCNVLSIIALKYKIAFLALLALNITYFGYGVYLYFYAI</sequence>
<evidence type="ECO:0000256" key="3">
    <source>
        <dbReference type="ARBA" id="ARBA00022692"/>
    </source>
</evidence>
<evidence type="ECO:0000313" key="8">
    <source>
        <dbReference type="EMBL" id="MBX7491395.1"/>
    </source>
</evidence>
<keyword evidence="2" id="KW-1003">Cell membrane</keyword>
<feature type="domain" description="ComEC/Rec2-related protein" evidence="7">
    <location>
        <begin position="159"/>
        <end position="418"/>
    </location>
</feature>
<feature type="transmembrane region" description="Helical" evidence="6">
    <location>
        <begin position="312"/>
        <end position="332"/>
    </location>
</feature>
<feature type="transmembrane region" description="Helical" evidence="6">
    <location>
        <begin position="173"/>
        <end position="199"/>
    </location>
</feature>
<accession>A0ABS7JPQ6</accession>
<evidence type="ECO:0000256" key="4">
    <source>
        <dbReference type="ARBA" id="ARBA00022989"/>
    </source>
</evidence>
<feature type="transmembrane region" description="Helical" evidence="6">
    <location>
        <begin position="407"/>
        <end position="428"/>
    </location>
</feature>
<keyword evidence="3 6" id="KW-0812">Transmembrane</keyword>
<gene>
    <name evidence="8" type="ORF">K4G57_07970</name>
</gene>
<feature type="transmembrane region" description="Helical" evidence="6">
    <location>
        <begin position="352"/>
        <end position="376"/>
    </location>
</feature>
<dbReference type="PANTHER" id="PTHR30619">
    <property type="entry name" value="DNA INTERNALIZATION/COMPETENCE PROTEIN COMEC/REC2"/>
    <property type="match status" value="1"/>
</dbReference>
<comment type="caution">
    <text evidence="8">The sequence shown here is derived from an EMBL/GenBank/DDBJ whole genome shotgun (WGS) entry which is preliminary data.</text>
</comment>
<dbReference type="Pfam" id="PF03772">
    <property type="entry name" value="Competence"/>
    <property type="match status" value="1"/>
</dbReference>
<keyword evidence="9" id="KW-1185">Reference proteome</keyword>
<feature type="transmembrane region" description="Helical" evidence="6">
    <location>
        <begin position="236"/>
        <end position="255"/>
    </location>
</feature>